<accession>A0A7K1SF49</accession>
<feature type="transmembrane region" description="Helical" evidence="6">
    <location>
        <begin position="73"/>
        <end position="95"/>
    </location>
</feature>
<organism evidence="7 8">
    <name type="scientific">Spirosoma arboris</name>
    <dbReference type="NCBI Taxonomy" id="2682092"/>
    <lineage>
        <taxon>Bacteria</taxon>
        <taxon>Pseudomonadati</taxon>
        <taxon>Bacteroidota</taxon>
        <taxon>Cytophagia</taxon>
        <taxon>Cytophagales</taxon>
        <taxon>Cytophagaceae</taxon>
        <taxon>Spirosoma</taxon>
    </lineage>
</organism>
<evidence type="ECO:0000256" key="4">
    <source>
        <dbReference type="ARBA" id="ARBA00022989"/>
    </source>
</evidence>
<feature type="transmembrane region" description="Helical" evidence="6">
    <location>
        <begin position="252"/>
        <end position="271"/>
    </location>
</feature>
<name>A0A7K1SF49_9BACT</name>
<dbReference type="GO" id="GO:0005886">
    <property type="term" value="C:plasma membrane"/>
    <property type="evidence" value="ECO:0007669"/>
    <property type="project" value="UniProtKB-SubCell"/>
</dbReference>
<gene>
    <name evidence="7" type="ORF">GO755_19365</name>
</gene>
<reference evidence="7 8" key="1">
    <citation type="submission" date="2019-12" db="EMBL/GenBank/DDBJ databases">
        <title>Spirosoma sp. HMF4905 genome sequencing and assembly.</title>
        <authorList>
            <person name="Kang H."/>
            <person name="Cha I."/>
            <person name="Kim H."/>
            <person name="Joh K."/>
        </authorList>
    </citation>
    <scope>NUCLEOTIDE SEQUENCE [LARGE SCALE GENOMIC DNA]</scope>
    <source>
        <strain evidence="7 8">HMF4905</strain>
    </source>
</reference>
<evidence type="ECO:0000313" key="8">
    <source>
        <dbReference type="Proteomes" id="UP000436006"/>
    </source>
</evidence>
<evidence type="ECO:0000256" key="5">
    <source>
        <dbReference type="ARBA" id="ARBA00023136"/>
    </source>
</evidence>
<evidence type="ECO:0000256" key="3">
    <source>
        <dbReference type="ARBA" id="ARBA00022692"/>
    </source>
</evidence>
<dbReference type="Pfam" id="PF03706">
    <property type="entry name" value="LPG_synthase_TM"/>
    <property type="match status" value="1"/>
</dbReference>
<keyword evidence="4 6" id="KW-1133">Transmembrane helix</keyword>
<keyword evidence="8" id="KW-1185">Reference proteome</keyword>
<keyword evidence="2" id="KW-1003">Cell membrane</keyword>
<protein>
    <submittedName>
        <fullName evidence="7">Flippase-like domain-containing protein</fullName>
    </submittedName>
</protein>
<dbReference type="AlphaFoldDB" id="A0A7K1SF49"/>
<feature type="transmembrane region" description="Helical" evidence="6">
    <location>
        <begin position="283"/>
        <end position="304"/>
    </location>
</feature>
<evidence type="ECO:0000256" key="1">
    <source>
        <dbReference type="ARBA" id="ARBA00004651"/>
    </source>
</evidence>
<dbReference type="EMBL" id="WPIN01000007">
    <property type="protein sequence ID" value="MVM32216.1"/>
    <property type="molecule type" value="Genomic_DNA"/>
</dbReference>
<proteinExistence type="predicted"/>
<feature type="transmembrane region" description="Helical" evidence="6">
    <location>
        <begin position="126"/>
        <end position="145"/>
    </location>
</feature>
<sequence length="341" mass="37618">MVKGFFRRVIPILLAIGLLWYVLKDVPLAELAEQFRQSDPRWLLLAGVLIICFHLVRAARWQLALQALGFYPSLFRTTIALLAGSLASMLVPGAGELTRCGTLQRTDGVPLAQGIGSVVAERVIDLLMLVVVIGLTVLLEFRRIGQYMLELLAPFLSRFTPNGQSTGLVIGIAIGCLILFSLLYRLLRTDAFWQHQLVIRLVNIATEVKRGFLSIQQLKRPGLFVFLTFMSYGLIFLTTYTLFQALPQTVGLPPQAALTILTVSSLGGLAVPTQGGLGTYHFMVSRALVLYNMTLTEGVIVATFQHAVQTGFSLFLSSLSFLVIPIVITNRQKKREANLVN</sequence>
<dbReference type="NCBIfam" id="TIGR00374">
    <property type="entry name" value="flippase-like domain"/>
    <property type="match status" value="1"/>
</dbReference>
<dbReference type="PANTHER" id="PTHR39087">
    <property type="entry name" value="UPF0104 MEMBRANE PROTEIN MJ1595"/>
    <property type="match status" value="1"/>
</dbReference>
<dbReference type="InterPro" id="IPR022791">
    <property type="entry name" value="L-PG_synthase/AglD"/>
</dbReference>
<keyword evidence="5 6" id="KW-0472">Membrane</keyword>
<feature type="transmembrane region" description="Helical" evidence="6">
    <location>
        <begin position="43"/>
        <end position="61"/>
    </location>
</feature>
<comment type="caution">
    <text evidence="7">The sequence shown here is derived from an EMBL/GenBank/DDBJ whole genome shotgun (WGS) entry which is preliminary data.</text>
</comment>
<evidence type="ECO:0000313" key="7">
    <source>
        <dbReference type="EMBL" id="MVM32216.1"/>
    </source>
</evidence>
<dbReference type="RefSeq" id="WP_157586954.1">
    <property type="nucleotide sequence ID" value="NZ_WPIN01000007.1"/>
</dbReference>
<keyword evidence="3 6" id="KW-0812">Transmembrane</keyword>
<evidence type="ECO:0000256" key="6">
    <source>
        <dbReference type="SAM" id="Phobius"/>
    </source>
</evidence>
<dbReference type="PANTHER" id="PTHR39087:SF2">
    <property type="entry name" value="UPF0104 MEMBRANE PROTEIN MJ1595"/>
    <property type="match status" value="1"/>
</dbReference>
<comment type="subcellular location">
    <subcellularLocation>
        <location evidence="1">Cell membrane</location>
        <topology evidence="1">Multi-pass membrane protein</topology>
    </subcellularLocation>
</comment>
<feature type="transmembrane region" description="Helical" evidence="6">
    <location>
        <begin position="310"/>
        <end position="328"/>
    </location>
</feature>
<feature type="transmembrane region" description="Helical" evidence="6">
    <location>
        <begin position="223"/>
        <end position="246"/>
    </location>
</feature>
<evidence type="ECO:0000256" key="2">
    <source>
        <dbReference type="ARBA" id="ARBA00022475"/>
    </source>
</evidence>
<feature type="transmembrane region" description="Helical" evidence="6">
    <location>
        <begin position="165"/>
        <end position="187"/>
    </location>
</feature>
<feature type="transmembrane region" description="Helical" evidence="6">
    <location>
        <begin position="6"/>
        <end position="23"/>
    </location>
</feature>
<dbReference type="Proteomes" id="UP000436006">
    <property type="component" value="Unassembled WGS sequence"/>
</dbReference>